<evidence type="ECO:0000256" key="1">
    <source>
        <dbReference type="SAM" id="MobiDB-lite"/>
    </source>
</evidence>
<dbReference type="EMBL" id="QRNJ01000018">
    <property type="protein sequence ID" value="RHK39940.1"/>
    <property type="molecule type" value="Genomic_DNA"/>
</dbReference>
<gene>
    <name evidence="2" type="ORF">DW068_06100</name>
</gene>
<protein>
    <recommendedName>
        <fullName evidence="4">Replication terminator protein</fullName>
    </recommendedName>
</protein>
<evidence type="ECO:0000313" key="2">
    <source>
        <dbReference type="EMBL" id="RHK39940.1"/>
    </source>
</evidence>
<comment type="caution">
    <text evidence="2">The sequence shown here is derived from an EMBL/GenBank/DDBJ whole genome shotgun (WGS) entry which is preliminary data.</text>
</comment>
<reference evidence="2 3" key="1">
    <citation type="submission" date="2018-08" db="EMBL/GenBank/DDBJ databases">
        <title>A genome reference for cultivated species of the human gut microbiota.</title>
        <authorList>
            <person name="Zou Y."/>
            <person name="Xue W."/>
            <person name="Luo G."/>
        </authorList>
    </citation>
    <scope>NUCLEOTIDE SEQUENCE [LARGE SCALE GENOMIC DNA]</scope>
    <source>
        <strain evidence="2 3">AF45-14BH</strain>
    </source>
</reference>
<dbReference type="AlphaFoldDB" id="A0A415G8C4"/>
<dbReference type="RefSeq" id="WP_118314346.1">
    <property type="nucleotide sequence ID" value="NZ_QRNJ01000018.1"/>
</dbReference>
<feature type="region of interest" description="Disordered" evidence="1">
    <location>
        <begin position="114"/>
        <end position="138"/>
    </location>
</feature>
<dbReference type="Proteomes" id="UP000283497">
    <property type="component" value="Unassembled WGS sequence"/>
</dbReference>
<name>A0A415G8C4_9FIRM</name>
<evidence type="ECO:0008006" key="4">
    <source>
        <dbReference type="Google" id="ProtNLM"/>
    </source>
</evidence>
<organism evidence="2 3">
    <name type="scientific">Anaerobutyricum hallii</name>
    <dbReference type="NCBI Taxonomy" id="39488"/>
    <lineage>
        <taxon>Bacteria</taxon>
        <taxon>Bacillati</taxon>
        <taxon>Bacillota</taxon>
        <taxon>Clostridia</taxon>
        <taxon>Lachnospirales</taxon>
        <taxon>Lachnospiraceae</taxon>
        <taxon>Anaerobutyricum</taxon>
    </lineage>
</organism>
<proteinExistence type="predicted"/>
<sequence>MRHVNLEKFADGALSAQVNKALQKVAENIVDPNTDPNKARKITVTITMKPNPERNFSAAAVETKVALAPELGAIAALSMGKDLNTGEVDCVEIGNQIPGQLSFGDVETVEPARGYDPSTGEIYETEPNSKVTDLRAVK</sequence>
<evidence type="ECO:0000313" key="3">
    <source>
        <dbReference type="Proteomes" id="UP000283497"/>
    </source>
</evidence>
<accession>A0A415G8C4</accession>